<dbReference type="PANTHER" id="PTHR30081">
    <property type="entry name" value="PROTEIN-EXPORT MEMBRANE PROTEIN SEC"/>
    <property type="match status" value="1"/>
</dbReference>
<feature type="transmembrane region" description="Helical" evidence="9">
    <location>
        <begin position="253"/>
        <end position="271"/>
    </location>
</feature>
<dbReference type="InterPro" id="IPR022813">
    <property type="entry name" value="SecD/SecF_arch_bac"/>
</dbReference>
<comment type="similarity">
    <text evidence="9">Belongs to the SecD/SecF family. SecF subfamily.</text>
</comment>
<evidence type="ECO:0000313" key="12">
    <source>
        <dbReference type="Proteomes" id="UP001082899"/>
    </source>
</evidence>
<dbReference type="Proteomes" id="UP001082899">
    <property type="component" value="Unassembled WGS sequence"/>
</dbReference>
<feature type="transmembrane region" description="Helical" evidence="9">
    <location>
        <begin position="166"/>
        <end position="187"/>
    </location>
</feature>
<feature type="transmembrane region" description="Helical" evidence="9">
    <location>
        <begin position="12"/>
        <end position="35"/>
    </location>
</feature>
<protein>
    <recommendedName>
        <fullName evidence="9">Protein-export membrane protein SecF</fullName>
    </recommendedName>
</protein>
<dbReference type="Pfam" id="PF02355">
    <property type="entry name" value="SecD_SecF_C"/>
    <property type="match status" value="1"/>
</dbReference>
<evidence type="ECO:0000313" key="11">
    <source>
        <dbReference type="EMBL" id="MCY0388860.1"/>
    </source>
</evidence>
<evidence type="ECO:0000256" key="9">
    <source>
        <dbReference type="HAMAP-Rule" id="MF_01464"/>
    </source>
</evidence>
<dbReference type="InterPro" id="IPR055344">
    <property type="entry name" value="SecD_SecF_C_bact"/>
</dbReference>
<evidence type="ECO:0000256" key="6">
    <source>
        <dbReference type="ARBA" id="ARBA00022989"/>
    </source>
</evidence>
<gene>
    <name evidence="9 11" type="primary">secF</name>
    <name evidence="11" type="ORF">OVY01_16930</name>
</gene>
<dbReference type="Pfam" id="PF07549">
    <property type="entry name" value="Sec_GG"/>
    <property type="match status" value="1"/>
</dbReference>
<feature type="transmembrane region" description="Helical" evidence="9">
    <location>
        <begin position="193"/>
        <end position="214"/>
    </location>
</feature>
<accession>A0ABT3ZRL2</accession>
<keyword evidence="4 9" id="KW-0812">Transmembrane</keyword>
<evidence type="ECO:0000256" key="8">
    <source>
        <dbReference type="ARBA" id="ARBA00023136"/>
    </source>
</evidence>
<feature type="domain" description="Protein export membrane protein SecD/SecF C-terminal" evidence="10">
    <location>
        <begin position="114"/>
        <end position="296"/>
    </location>
</feature>
<evidence type="ECO:0000256" key="2">
    <source>
        <dbReference type="ARBA" id="ARBA00022448"/>
    </source>
</evidence>
<keyword evidence="8 9" id="KW-0472">Membrane</keyword>
<evidence type="ECO:0000256" key="4">
    <source>
        <dbReference type="ARBA" id="ARBA00022692"/>
    </source>
</evidence>
<feature type="transmembrane region" description="Helical" evidence="9">
    <location>
        <begin position="142"/>
        <end position="159"/>
    </location>
</feature>
<reference evidence="11" key="1">
    <citation type="submission" date="2022-11" db="EMBL/GenBank/DDBJ databases">
        <title>Robbsia betulipollinis sp. nov., isolated from pollen of birch (Betula pendula).</title>
        <authorList>
            <person name="Shi H."/>
            <person name="Ambika Manirajan B."/>
            <person name="Ratering S."/>
            <person name="Geissler-Plaum R."/>
            <person name="Schnell S."/>
        </authorList>
    </citation>
    <scope>NUCLEOTIDE SEQUENCE</scope>
    <source>
        <strain evidence="11">Bb-Pol-6</strain>
    </source>
</reference>
<evidence type="ECO:0000256" key="7">
    <source>
        <dbReference type="ARBA" id="ARBA00023010"/>
    </source>
</evidence>
<dbReference type="PRINTS" id="PR01755">
    <property type="entry name" value="SECFTRNLCASE"/>
</dbReference>
<feature type="transmembrane region" description="Helical" evidence="9">
    <location>
        <begin position="277"/>
        <end position="297"/>
    </location>
</feature>
<comment type="caution">
    <text evidence="11">The sequence shown here is derived from an EMBL/GenBank/DDBJ whole genome shotgun (WGS) entry which is preliminary data.</text>
</comment>
<dbReference type="EMBL" id="JAPMXC010000006">
    <property type="protein sequence ID" value="MCY0388860.1"/>
    <property type="molecule type" value="Genomic_DNA"/>
</dbReference>
<comment type="subcellular location">
    <subcellularLocation>
        <location evidence="1 9">Cell membrane</location>
        <topology evidence="1 9">Multi-pass membrane protein</topology>
    </subcellularLocation>
</comment>
<keyword evidence="5 9" id="KW-0653">Protein transport</keyword>
<dbReference type="SUPFAM" id="SSF82866">
    <property type="entry name" value="Multidrug efflux transporter AcrB transmembrane domain"/>
    <property type="match status" value="1"/>
</dbReference>
<dbReference type="NCBIfam" id="TIGR00916">
    <property type="entry name" value="2A0604s01"/>
    <property type="match status" value="1"/>
</dbReference>
<evidence type="ECO:0000256" key="5">
    <source>
        <dbReference type="ARBA" id="ARBA00022927"/>
    </source>
</evidence>
<dbReference type="NCBIfam" id="TIGR00966">
    <property type="entry name" value="transloc_SecF"/>
    <property type="match status" value="1"/>
</dbReference>
<keyword evidence="3 9" id="KW-1003">Cell membrane</keyword>
<dbReference type="InterPro" id="IPR022645">
    <property type="entry name" value="SecD/SecF_bac"/>
</dbReference>
<proteinExistence type="inferred from homology"/>
<comment type="subunit">
    <text evidence="9">Forms a complex with SecD. Part of the essential Sec protein translocation apparatus which comprises SecA, SecYEG and auxiliary proteins SecDF-YajC and YidC.</text>
</comment>
<keyword evidence="7 9" id="KW-0811">Translocation</keyword>
<sequence>MEFFRIRKDIPFMRHALILNAISLITFLLAVFFLLHRGLHLSVEFTGGTVVEVRYQQAAELEPVRTALGGIGYDDAQVQTFGTSRDVLIRLPLKTGADGKPLSSATQSDQVMGILKAQHPDVALQRVEFVGPQVGKELATDGLLALLCVVAGIMIYLSIRFEWKYAIAGVIANLHDVVIILGFFAFFQWEFSLSVLAAVLAVLGYSVNESVVIFDRIRETFRREKNLSVVDVINHAITSTMSRTVITHGSTQMMVLSMLIFGGATLHYFAIALTIGILFGIYSSVFVAAALAMWLGVKREDLIRSGKAAHDPSDPNAGAQV</sequence>
<evidence type="ECO:0000256" key="1">
    <source>
        <dbReference type="ARBA" id="ARBA00004651"/>
    </source>
</evidence>
<keyword evidence="12" id="KW-1185">Reference proteome</keyword>
<evidence type="ECO:0000256" key="3">
    <source>
        <dbReference type="ARBA" id="ARBA00022475"/>
    </source>
</evidence>
<dbReference type="Gene3D" id="1.20.1640.10">
    <property type="entry name" value="Multidrug efflux transporter AcrB transmembrane domain"/>
    <property type="match status" value="1"/>
</dbReference>
<dbReference type="InterPro" id="IPR005665">
    <property type="entry name" value="SecF_bac"/>
</dbReference>
<comment type="function">
    <text evidence="9">Part of the Sec protein translocase complex. Interacts with the SecYEG preprotein conducting channel. SecDF uses the proton motive force (PMF) to complete protein translocation after the ATP-dependent function of SecA.</text>
</comment>
<keyword evidence="2 9" id="KW-0813">Transport</keyword>
<keyword evidence="6 9" id="KW-1133">Transmembrane helix</keyword>
<dbReference type="InterPro" id="IPR022646">
    <property type="entry name" value="SecD/SecF_CS"/>
</dbReference>
<evidence type="ECO:0000259" key="10">
    <source>
        <dbReference type="Pfam" id="PF02355"/>
    </source>
</evidence>
<name>A0ABT3ZRL2_9BURK</name>
<dbReference type="InterPro" id="IPR048634">
    <property type="entry name" value="SecD_SecF_C"/>
</dbReference>
<dbReference type="PANTHER" id="PTHR30081:SF8">
    <property type="entry name" value="PROTEIN TRANSLOCASE SUBUNIT SECF"/>
    <property type="match status" value="1"/>
</dbReference>
<dbReference type="RefSeq" id="WP_267848741.1">
    <property type="nucleotide sequence ID" value="NZ_JAPMXC010000006.1"/>
</dbReference>
<organism evidence="11 12">
    <name type="scientific">Robbsia betulipollinis</name>
    <dbReference type="NCBI Taxonomy" id="2981849"/>
    <lineage>
        <taxon>Bacteria</taxon>
        <taxon>Pseudomonadati</taxon>
        <taxon>Pseudomonadota</taxon>
        <taxon>Betaproteobacteria</taxon>
        <taxon>Burkholderiales</taxon>
        <taxon>Burkholderiaceae</taxon>
        <taxon>Robbsia</taxon>
    </lineage>
</organism>
<dbReference type="HAMAP" id="MF_01464_B">
    <property type="entry name" value="SecF_B"/>
    <property type="match status" value="1"/>
</dbReference>